<evidence type="ECO:0000256" key="3">
    <source>
        <dbReference type="ARBA" id="ARBA00047645"/>
    </source>
</evidence>
<dbReference type="AlphaFoldDB" id="A0A1R1MJX6"/>
<feature type="active site" evidence="4">
    <location>
        <position position="38"/>
    </location>
</feature>
<evidence type="ECO:0000256" key="4">
    <source>
        <dbReference type="PROSITE-ProRule" id="PRU00520"/>
    </source>
</evidence>
<dbReference type="Gene3D" id="3.30.70.100">
    <property type="match status" value="1"/>
</dbReference>
<dbReference type="GO" id="GO:0003998">
    <property type="term" value="F:acylphosphatase activity"/>
    <property type="evidence" value="ECO:0007669"/>
    <property type="project" value="UniProtKB-EC"/>
</dbReference>
<dbReference type="PANTHER" id="PTHR47268:SF4">
    <property type="entry name" value="ACYLPHOSPHATASE"/>
    <property type="match status" value="1"/>
</dbReference>
<comment type="catalytic activity">
    <reaction evidence="3 4">
        <text>an acyl phosphate + H2O = a carboxylate + phosphate + H(+)</text>
        <dbReference type="Rhea" id="RHEA:14965"/>
        <dbReference type="ChEBI" id="CHEBI:15377"/>
        <dbReference type="ChEBI" id="CHEBI:15378"/>
        <dbReference type="ChEBI" id="CHEBI:29067"/>
        <dbReference type="ChEBI" id="CHEBI:43474"/>
        <dbReference type="ChEBI" id="CHEBI:59918"/>
        <dbReference type="EC" id="3.6.1.7"/>
    </reaction>
</comment>
<dbReference type="Pfam" id="PF00708">
    <property type="entry name" value="Acylphosphatase"/>
    <property type="match status" value="1"/>
</dbReference>
<keyword evidence="4" id="KW-0378">Hydrolase</keyword>
<feature type="domain" description="Acylphosphatase-like" evidence="6">
    <location>
        <begin position="5"/>
        <end position="92"/>
    </location>
</feature>
<accession>A0A1R1MJX6</accession>
<dbReference type="Proteomes" id="UP000187408">
    <property type="component" value="Unassembled WGS sequence"/>
</dbReference>
<dbReference type="EC" id="3.6.1.7" evidence="2 4"/>
<dbReference type="PANTHER" id="PTHR47268">
    <property type="entry name" value="ACYLPHOSPHATASE"/>
    <property type="match status" value="1"/>
</dbReference>
<reference evidence="7 8" key="1">
    <citation type="submission" date="2016-10" db="EMBL/GenBank/DDBJ databases">
        <title>Genome sequence of a sulfur-reducing bacterium Desulfurobacterium indicum K6013.</title>
        <authorList>
            <person name="Cao J."/>
            <person name="Shao Z."/>
            <person name="Alain K."/>
            <person name="Jebbar M."/>
        </authorList>
    </citation>
    <scope>NUCLEOTIDE SEQUENCE [LARGE SCALE GENOMIC DNA]</scope>
    <source>
        <strain evidence="7 8">K6013</strain>
    </source>
</reference>
<dbReference type="SUPFAM" id="SSF54975">
    <property type="entry name" value="Acylphosphatase/BLUF domain-like"/>
    <property type="match status" value="1"/>
</dbReference>
<evidence type="ECO:0000256" key="5">
    <source>
        <dbReference type="RuleBase" id="RU004168"/>
    </source>
</evidence>
<name>A0A1R1MJX6_9BACT</name>
<organism evidence="7 8">
    <name type="scientific">Desulfurobacterium indicum</name>
    <dbReference type="NCBI Taxonomy" id="1914305"/>
    <lineage>
        <taxon>Bacteria</taxon>
        <taxon>Pseudomonadati</taxon>
        <taxon>Aquificota</taxon>
        <taxon>Aquificia</taxon>
        <taxon>Desulfurobacteriales</taxon>
        <taxon>Desulfurobacteriaceae</taxon>
        <taxon>Desulfurobacterium</taxon>
    </lineage>
</organism>
<dbReference type="InterPro" id="IPR017968">
    <property type="entry name" value="Acylphosphatase_CS"/>
</dbReference>
<gene>
    <name evidence="7" type="ORF">BLW93_06825</name>
</gene>
<proteinExistence type="inferred from homology"/>
<dbReference type="NCBIfam" id="NF011007">
    <property type="entry name" value="PRK14433.1"/>
    <property type="match status" value="1"/>
</dbReference>
<evidence type="ECO:0000313" key="8">
    <source>
        <dbReference type="Proteomes" id="UP000187408"/>
    </source>
</evidence>
<evidence type="ECO:0000313" key="7">
    <source>
        <dbReference type="EMBL" id="OMH40115.1"/>
    </source>
</evidence>
<dbReference type="OrthoDB" id="9808093at2"/>
<evidence type="ECO:0000259" key="6">
    <source>
        <dbReference type="PROSITE" id="PS51160"/>
    </source>
</evidence>
<feature type="active site" evidence="4">
    <location>
        <position position="20"/>
    </location>
</feature>
<sequence length="92" mass="10476">MALKTLHAFVSGKVQGVGYRAFTRSKAKALGLKGFVRNLPDGRVEVVAEGDEEKLEKLLDYLRQGPFFADVKDVKYTYSDYRGVYEDFEITY</sequence>
<protein>
    <recommendedName>
        <fullName evidence="2 4">acylphosphatase</fullName>
        <ecNumber evidence="2 4">3.6.1.7</ecNumber>
    </recommendedName>
</protein>
<evidence type="ECO:0000256" key="2">
    <source>
        <dbReference type="ARBA" id="ARBA00012150"/>
    </source>
</evidence>
<dbReference type="RefSeq" id="WP_076713350.1">
    <property type="nucleotide sequence ID" value="NZ_MOEN01000027.1"/>
</dbReference>
<dbReference type="STRING" id="1914305.BLW93_06825"/>
<dbReference type="PROSITE" id="PS51160">
    <property type="entry name" value="ACYLPHOSPHATASE_3"/>
    <property type="match status" value="1"/>
</dbReference>
<dbReference type="PROSITE" id="PS00151">
    <property type="entry name" value="ACYLPHOSPHATASE_2"/>
    <property type="match status" value="1"/>
</dbReference>
<dbReference type="InterPro" id="IPR020456">
    <property type="entry name" value="Acylphosphatase"/>
</dbReference>
<evidence type="ECO:0000256" key="1">
    <source>
        <dbReference type="ARBA" id="ARBA00005614"/>
    </source>
</evidence>
<dbReference type="EMBL" id="MOEN01000027">
    <property type="protein sequence ID" value="OMH40115.1"/>
    <property type="molecule type" value="Genomic_DNA"/>
</dbReference>
<dbReference type="InterPro" id="IPR001792">
    <property type="entry name" value="Acylphosphatase-like_dom"/>
</dbReference>
<dbReference type="NCBIfam" id="NF011012">
    <property type="entry name" value="PRK14440.1"/>
    <property type="match status" value="1"/>
</dbReference>
<comment type="similarity">
    <text evidence="1 5">Belongs to the acylphosphatase family.</text>
</comment>
<keyword evidence="8" id="KW-1185">Reference proteome</keyword>
<comment type="caution">
    <text evidence="7">The sequence shown here is derived from an EMBL/GenBank/DDBJ whole genome shotgun (WGS) entry which is preliminary data.</text>
</comment>
<dbReference type="InterPro" id="IPR036046">
    <property type="entry name" value="Acylphosphatase-like_dom_sf"/>
</dbReference>